<reference evidence="1 2" key="1">
    <citation type="journal article" date="2018" name="MBio">
        <title>Comparative Genomics Reveals the Core Gene Toolbox for the Fungus-Insect Symbiosis.</title>
        <authorList>
            <person name="Wang Y."/>
            <person name="Stata M."/>
            <person name="Wang W."/>
            <person name="Stajich J.E."/>
            <person name="White M.M."/>
            <person name="Moncalvo J.M."/>
        </authorList>
    </citation>
    <scope>NUCLEOTIDE SEQUENCE [LARGE SCALE GENOMIC DNA]</scope>
    <source>
        <strain evidence="1 2">SWE-8-4</strain>
    </source>
</reference>
<name>A0A2T9YQV3_9FUNG</name>
<proteinExistence type="predicted"/>
<dbReference type="AlphaFoldDB" id="A0A2T9YQV3"/>
<accession>A0A2T9YQV3</accession>
<dbReference type="EMBL" id="MBFR01000077">
    <property type="protein sequence ID" value="PVU94725.1"/>
    <property type="molecule type" value="Genomic_DNA"/>
</dbReference>
<organism evidence="1 2">
    <name type="scientific">Smittium simulii</name>
    <dbReference type="NCBI Taxonomy" id="133385"/>
    <lineage>
        <taxon>Eukaryota</taxon>
        <taxon>Fungi</taxon>
        <taxon>Fungi incertae sedis</taxon>
        <taxon>Zoopagomycota</taxon>
        <taxon>Kickxellomycotina</taxon>
        <taxon>Harpellomycetes</taxon>
        <taxon>Harpellales</taxon>
        <taxon>Legeriomycetaceae</taxon>
        <taxon>Smittium</taxon>
    </lineage>
</organism>
<protein>
    <submittedName>
        <fullName evidence="1">Uncharacterized protein</fullName>
    </submittedName>
</protein>
<evidence type="ECO:0000313" key="1">
    <source>
        <dbReference type="EMBL" id="PVU94725.1"/>
    </source>
</evidence>
<keyword evidence="2" id="KW-1185">Reference proteome</keyword>
<evidence type="ECO:0000313" key="2">
    <source>
        <dbReference type="Proteomes" id="UP000245383"/>
    </source>
</evidence>
<dbReference type="Proteomes" id="UP000245383">
    <property type="component" value="Unassembled WGS sequence"/>
</dbReference>
<sequence length="106" mass="12229">MLQYPKKKQYSIKIQSNGYQSNYTSCATYGGKLFGILATRCKPIQQVVDVATRTLKNVENQQQWPDSPLTLPDMNRKTAIKRTRAFSKCINSRTWISDLIKSPYKH</sequence>
<comment type="caution">
    <text evidence="1">The sequence shown here is derived from an EMBL/GenBank/DDBJ whole genome shotgun (WGS) entry which is preliminary data.</text>
</comment>
<gene>
    <name evidence="1" type="ORF">BB561_002316</name>
</gene>